<reference evidence="2 3" key="1">
    <citation type="submission" date="2016-03" db="EMBL/GenBank/DDBJ databases">
        <title>Niastella vici sp. nov., isolated from farmland soil.</title>
        <authorList>
            <person name="Chen L."/>
            <person name="Wang D."/>
            <person name="Yang S."/>
            <person name="Wang G."/>
        </authorList>
    </citation>
    <scope>NUCLEOTIDE SEQUENCE [LARGE SCALE GENOMIC DNA]</scope>
    <source>
        <strain evidence="2 3">DJ57</strain>
    </source>
</reference>
<sequence>MSPKTSQLYHLFLALAMLNMLAFYLLNERSTLDIHKKDNGFFDDESFNYSFSVTLLILLIWLSYRIFRKKIYSFKLILLHLHITFITVFVLPWLLYKFIDPMPRRYLDYVNGGFKLSDIFGSMTKAFILVALILIISELLLIANIRKQPPKIILFDSEV</sequence>
<name>A0A1V9FEX1_9BACT</name>
<feature type="transmembrane region" description="Helical" evidence="1">
    <location>
        <begin position="76"/>
        <end position="99"/>
    </location>
</feature>
<gene>
    <name evidence="2" type="ORF">A3860_09560</name>
</gene>
<organism evidence="2 3">
    <name type="scientific">Niastella vici</name>
    <dbReference type="NCBI Taxonomy" id="1703345"/>
    <lineage>
        <taxon>Bacteria</taxon>
        <taxon>Pseudomonadati</taxon>
        <taxon>Bacteroidota</taxon>
        <taxon>Chitinophagia</taxon>
        <taxon>Chitinophagales</taxon>
        <taxon>Chitinophagaceae</taxon>
        <taxon>Niastella</taxon>
    </lineage>
</organism>
<proteinExistence type="predicted"/>
<feature type="transmembrane region" description="Helical" evidence="1">
    <location>
        <begin position="119"/>
        <end position="143"/>
    </location>
</feature>
<accession>A0A1V9FEX1</accession>
<keyword evidence="1" id="KW-0812">Transmembrane</keyword>
<keyword evidence="1" id="KW-0472">Membrane</keyword>
<dbReference type="AlphaFoldDB" id="A0A1V9FEX1"/>
<feature type="transmembrane region" description="Helical" evidence="1">
    <location>
        <begin position="7"/>
        <end position="26"/>
    </location>
</feature>
<dbReference type="EMBL" id="LVYD01000124">
    <property type="protein sequence ID" value="OQP56821.1"/>
    <property type="molecule type" value="Genomic_DNA"/>
</dbReference>
<feature type="transmembrane region" description="Helical" evidence="1">
    <location>
        <begin position="46"/>
        <end position="64"/>
    </location>
</feature>
<protein>
    <submittedName>
        <fullName evidence="2">Uncharacterized protein</fullName>
    </submittedName>
</protein>
<keyword evidence="3" id="KW-1185">Reference proteome</keyword>
<comment type="caution">
    <text evidence="2">The sequence shown here is derived from an EMBL/GenBank/DDBJ whole genome shotgun (WGS) entry which is preliminary data.</text>
</comment>
<keyword evidence="1" id="KW-1133">Transmembrane helix</keyword>
<evidence type="ECO:0000313" key="3">
    <source>
        <dbReference type="Proteomes" id="UP000192796"/>
    </source>
</evidence>
<dbReference type="STRING" id="1703345.A3860_09560"/>
<evidence type="ECO:0000313" key="2">
    <source>
        <dbReference type="EMBL" id="OQP56821.1"/>
    </source>
</evidence>
<evidence type="ECO:0000256" key="1">
    <source>
        <dbReference type="SAM" id="Phobius"/>
    </source>
</evidence>
<dbReference type="Proteomes" id="UP000192796">
    <property type="component" value="Unassembled WGS sequence"/>
</dbReference>